<dbReference type="InterPro" id="IPR006035">
    <property type="entry name" value="Ureohydrolase"/>
</dbReference>
<evidence type="ECO:0000256" key="1">
    <source>
        <dbReference type="ARBA" id="ARBA00022723"/>
    </source>
</evidence>
<keyword evidence="2" id="KW-0378">Hydrolase</keyword>
<comment type="similarity">
    <text evidence="3">Belongs to the arginase family.</text>
</comment>
<evidence type="ECO:0008006" key="6">
    <source>
        <dbReference type="Google" id="ProtNLM"/>
    </source>
</evidence>
<gene>
    <name evidence="4" type="ORF">DI632_01395</name>
</gene>
<reference evidence="4 5" key="1">
    <citation type="submission" date="2017-08" db="EMBL/GenBank/DDBJ databases">
        <title>Infants hospitalized years apart are colonized by the same room-sourced microbial strains.</title>
        <authorList>
            <person name="Brooks B."/>
            <person name="Olm M.R."/>
            <person name="Firek B.A."/>
            <person name="Baker R."/>
            <person name="Thomas B.C."/>
            <person name="Morowitz M.J."/>
            <person name="Banfield J.F."/>
        </authorList>
    </citation>
    <scope>NUCLEOTIDE SEQUENCE [LARGE SCALE GENOMIC DNA]</scope>
    <source>
        <strain evidence="4">S2_018_000_R3_110</strain>
    </source>
</reference>
<evidence type="ECO:0000313" key="4">
    <source>
        <dbReference type="EMBL" id="PZO80721.1"/>
    </source>
</evidence>
<dbReference type="Proteomes" id="UP000248614">
    <property type="component" value="Unassembled WGS sequence"/>
</dbReference>
<dbReference type="Pfam" id="PF00491">
    <property type="entry name" value="Arginase"/>
    <property type="match status" value="1"/>
</dbReference>
<dbReference type="Gene3D" id="3.40.800.10">
    <property type="entry name" value="Ureohydrolase domain"/>
    <property type="match status" value="1"/>
</dbReference>
<evidence type="ECO:0000256" key="3">
    <source>
        <dbReference type="PROSITE-ProRule" id="PRU00742"/>
    </source>
</evidence>
<dbReference type="GO" id="GO:0033389">
    <property type="term" value="P:putrescine biosynthetic process from arginine, via agmatine"/>
    <property type="evidence" value="ECO:0007669"/>
    <property type="project" value="TreeGrafter"/>
</dbReference>
<dbReference type="PANTHER" id="PTHR11358">
    <property type="entry name" value="ARGINASE/AGMATINASE"/>
    <property type="match status" value="1"/>
</dbReference>
<dbReference type="GO" id="GO:0008783">
    <property type="term" value="F:agmatinase activity"/>
    <property type="evidence" value="ECO:0007669"/>
    <property type="project" value="TreeGrafter"/>
</dbReference>
<sequence>MSRPTFAALPAAELDALETSSIVLFGASEATPYDDGEPSHSADAPAAIRAASLGFARQLSQIDFDLGFTPFPDPDDARGVVDAGDVDTRTGDAAGNRERITAATRAALAAGAVPIVLGGDDSVPIPFAAGFERHGPLTVVQIDAHVDWGDDIRGEPLGYGSPMRRLAEMPHVTAMVQIGVRGLGSGGAWQIEDARRWGSRIVTAYDLIRGGIDAAIEQVPAGGRYLVSIDCDGIDPAAFPAVAMPTPGGLRYAEVVLLLAALAAKGEIAGLVLAEYVPARDDPQRLCAAMAARIVAVAMGLVLGNNGQVPPRPAATPQPDA</sequence>
<dbReference type="SUPFAM" id="SSF52768">
    <property type="entry name" value="Arginase/deacetylase"/>
    <property type="match status" value="1"/>
</dbReference>
<dbReference type="GO" id="GO:0046872">
    <property type="term" value="F:metal ion binding"/>
    <property type="evidence" value="ECO:0007669"/>
    <property type="project" value="UniProtKB-KW"/>
</dbReference>
<accession>A0A2W5BCM0</accession>
<dbReference type="PROSITE" id="PS51409">
    <property type="entry name" value="ARGINASE_2"/>
    <property type="match status" value="1"/>
</dbReference>
<evidence type="ECO:0000256" key="2">
    <source>
        <dbReference type="ARBA" id="ARBA00022801"/>
    </source>
</evidence>
<dbReference type="InterPro" id="IPR023696">
    <property type="entry name" value="Ureohydrolase_dom_sf"/>
</dbReference>
<dbReference type="PANTHER" id="PTHR11358:SF26">
    <property type="entry name" value="GUANIDINO ACID HYDROLASE, MITOCHONDRIAL"/>
    <property type="match status" value="1"/>
</dbReference>
<proteinExistence type="inferred from homology"/>
<comment type="caution">
    <text evidence="4">The sequence shown here is derived from an EMBL/GenBank/DDBJ whole genome shotgun (WGS) entry which is preliminary data.</text>
</comment>
<dbReference type="EMBL" id="QFNF01000002">
    <property type="protein sequence ID" value="PZO80721.1"/>
    <property type="molecule type" value="Genomic_DNA"/>
</dbReference>
<protein>
    <recommendedName>
        <fullName evidence="6">Agmatinase</fullName>
    </recommendedName>
</protein>
<keyword evidence="1" id="KW-0479">Metal-binding</keyword>
<dbReference type="PIRSF" id="PIRSF036979">
    <property type="entry name" value="Arginase"/>
    <property type="match status" value="1"/>
</dbReference>
<name>A0A2W5BCM0_9SPHN</name>
<dbReference type="AlphaFoldDB" id="A0A2W5BCM0"/>
<evidence type="ECO:0000313" key="5">
    <source>
        <dbReference type="Proteomes" id="UP000248614"/>
    </source>
</evidence>
<organism evidence="4 5">
    <name type="scientific">Sphingomonas hengshuiensis</name>
    <dbReference type="NCBI Taxonomy" id="1609977"/>
    <lineage>
        <taxon>Bacteria</taxon>
        <taxon>Pseudomonadati</taxon>
        <taxon>Pseudomonadota</taxon>
        <taxon>Alphaproteobacteria</taxon>
        <taxon>Sphingomonadales</taxon>
        <taxon>Sphingomonadaceae</taxon>
        <taxon>Sphingomonas</taxon>
    </lineage>
</organism>